<dbReference type="AlphaFoldDB" id="A0A8H7RI56"/>
<evidence type="ECO:0000313" key="9">
    <source>
        <dbReference type="Proteomes" id="UP000603453"/>
    </source>
</evidence>
<evidence type="ECO:0000256" key="4">
    <source>
        <dbReference type="PROSITE-ProRule" id="PRU00125"/>
    </source>
</evidence>
<dbReference type="PANTHER" id="PTHR14963:SF7">
    <property type="entry name" value="RHO GTPASE-ACTIVATING PROTEIN 19"/>
    <property type="match status" value="1"/>
</dbReference>
<protein>
    <recommendedName>
        <fullName evidence="10">RhoGAP-domain-containing protein</fullName>
    </recommendedName>
</protein>
<reference evidence="8" key="1">
    <citation type="submission" date="2020-12" db="EMBL/GenBank/DDBJ databases">
        <title>Metabolic potential, ecology and presence of endohyphal bacteria is reflected in genomic diversity of Mucoromycotina.</title>
        <authorList>
            <person name="Muszewska A."/>
            <person name="Okrasinska A."/>
            <person name="Steczkiewicz K."/>
            <person name="Drgas O."/>
            <person name="Orlowska M."/>
            <person name="Perlinska-Lenart U."/>
            <person name="Aleksandrzak-Piekarczyk T."/>
            <person name="Szatraj K."/>
            <person name="Zielenkiewicz U."/>
            <person name="Pilsyk S."/>
            <person name="Malc E."/>
            <person name="Mieczkowski P."/>
            <person name="Kruszewska J.S."/>
            <person name="Biernat P."/>
            <person name="Pawlowska J."/>
        </authorList>
    </citation>
    <scope>NUCLEOTIDE SEQUENCE</scope>
    <source>
        <strain evidence="8">WA0000017839</strain>
    </source>
</reference>
<dbReference type="GO" id="GO:0005096">
    <property type="term" value="F:GTPase activator activity"/>
    <property type="evidence" value="ECO:0007669"/>
    <property type="project" value="UniProtKB-KW"/>
</dbReference>
<feature type="region of interest" description="Disordered" evidence="5">
    <location>
        <begin position="550"/>
        <end position="581"/>
    </location>
</feature>
<organism evidence="8 9">
    <name type="scientific">Mucor saturninus</name>
    <dbReference type="NCBI Taxonomy" id="64648"/>
    <lineage>
        <taxon>Eukaryota</taxon>
        <taxon>Fungi</taxon>
        <taxon>Fungi incertae sedis</taxon>
        <taxon>Mucoromycota</taxon>
        <taxon>Mucoromycotina</taxon>
        <taxon>Mucoromycetes</taxon>
        <taxon>Mucorales</taxon>
        <taxon>Mucorineae</taxon>
        <taxon>Mucoraceae</taxon>
        <taxon>Mucor</taxon>
    </lineage>
</organism>
<feature type="domain" description="LIM zinc-binding" evidence="6">
    <location>
        <begin position="24"/>
        <end position="96"/>
    </location>
</feature>
<comment type="caution">
    <text evidence="8">The sequence shown here is derived from an EMBL/GenBank/DDBJ whole genome shotgun (WGS) entry which is preliminary data.</text>
</comment>
<feature type="compositionally biased region" description="Polar residues" evidence="5">
    <location>
        <begin position="1058"/>
        <end position="1067"/>
    </location>
</feature>
<keyword evidence="9" id="KW-1185">Reference proteome</keyword>
<dbReference type="SMART" id="SM00324">
    <property type="entry name" value="RhoGAP"/>
    <property type="match status" value="1"/>
</dbReference>
<dbReference type="PROSITE" id="PS50238">
    <property type="entry name" value="RHOGAP"/>
    <property type="match status" value="1"/>
</dbReference>
<dbReference type="SMART" id="SM00132">
    <property type="entry name" value="LIM"/>
    <property type="match status" value="2"/>
</dbReference>
<dbReference type="OrthoDB" id="20689at2759"/>
<dbReference type="InterPro" id="IPR008936">
    <property type="entry name" value="Rho_GTPase_activation_prot"/>
</dbReference>
<evidence type="ECO:0000259" key="7">
    <source>
        <dbReference type="PROSITE" id="PS50238"/>
    </source>
</evidence>
<dbReference type="SUPFAM" id="SSF48350">
    <property type="entry name" value="GTPase activation domain, GAP"/>
    <property type="match status" value="1"/>
</dbReference>
<feature type="domain" description="Rho-GAP" evidence="7">
    <location>
        <begin position="767"/>
        <end position="965"/>
    </location>
</feature>
<dbReference type="EMBL" id="JAEPRD010000010">
    <property type="protein sequence ID" value="KAG2210855.1"/>
    <property type="molecule type" value="Genomic_DNA"/>
</dbReference>
<dbReference type="SUPFAM" id="SSF57716">
    <property type="entry name" value="Glucocorticoid receptor-like (DNA-binding domain)"/>
    <property type="match status" value="1"/>
</dbReference>
<evidence type="ECO:0000256" key="5">
    <source>
        <dbReference type="SAM" id="MobiDB-lite"/>
    </source>
</evidence>
<keyword evidence="1" id="KW-0343">GTPase activation</keyword>
<gene>
    <name evidence="8" type="ORF">INT47_000009</name>
</gene>
<evidence type="ECO:0000259" key="6">
    <source>
        <dbReference type="PROSITE" id="PS50023"/>
    </source>
</evidence>
<dbReference type="GO" id="GO:0046872">
    <property type="term" value="F:metal ion binding"/>
    <property type="evidence" value="ECO:0007669"/>
    <property type="project" value="UniProtKB-KW"/>
</dbReference>
<dbReference type="GO" id="GO:0051056">
    <property type="term" value="P:regulation of small GTPase mediated signal transduction"/>
    <property type="evidence" value="ECO:0007669"/>
    <property type="project" value="TreeGrafter"/>
</dbReference>
<dbReference type="Pfam" id="PF00620">
    <property type="entry name" value="RhoGAP"/>
    <property type="match status" value="1"/>
</dbReference>
<dbReference type="PANTHER" id="PTHR14963">
    <property type="entry name" value="RHO GTPASE ACTIVATING PROTEIN 18,19-RELATED"/>
    <property type="match status" value="1"/>
</dbReference>
<proteinExistence type="predicted"/>
<evidence type="ECO:0000313" key="8">
    <source>
        <dbReference type="EMBL" id="KAG2210855.1"/>
    </source>
</evidence>
<feature type="compositionally biased region" description="Low complexity" evidence="5">
    <location>
        <begin position="554"/>
        <end position="574"/>
    </location>
</feature>
<keyword evidence="3 4" id="KW-0862">Zinc</keyword>
<feature type="domain" description="LIM zinc-binding" evidence="6">
    <location>
        <begin position="374"/>
        <end position="436"/>
    </location>
</feature>
<dbReference type="Gene3D" id="1.10.555.10">
    <property type="entry name" value="Rho GTPase activation protein"/>
    <property type="match status" value="1"/>
</dbReference>
<dbReference type="GO" id="GO:0007165">
    <property type="term" value="P:signal transduction"/>
    <property type="evidence" value="ECO:0007669"/>
    <property type="project" value="InterPro"/>
</dbReference>
<dbReference type="InterPro" id="IPR001781">
    <property type="entry name" value="Znf_LIM"/>
</dbReference>
<evidence type="ECO:0000256" key="3">
    <source>
        <dbReference type="ARBA" id="ARBA00022833"/>
    </source>
</evidence>
<dbReference type="CDD" id="cd08368">
    <property type="entry name" value="LIM"/>
    <property type="match status" value="1"/>
</dbReference>
<dbReference type="GO" id="GO:0005737">
    <property type="term" value="C:cytoplasm"/>
    <property type="evidence" value="ECO:0007669"/>
    <property type="project" value="TreeGrafter"/>
</dbReference>
<feature type="region of interest" description="Disordered" evidence="5">
    <location>
        <begin position="1043"/>
        <end position="1067"/>
    </location>
</feature>
<name>A0A8H7RI56_9FUNG</name>
<keyword evidence="4" id="KW-0440">LIM domain</keyword>
<dbReference type="Pfam" id="PF00412">
    <property type="entry name" value="LIM"/>
    <property type="match status" value="2"/>
</dbReference>
<dbReference type="PROSITE" id="PS50023">
    <property type="entry name" value="LIM_DOMAIN_2"/>
    <property type="match status" value="2"/>
</dbReference>
<evidence type="ECO:0000256" key="1">
    <source>
        <dbReference type="ARBA" id="ARBA00022468"/>
    </source>
</evidence>
<accession>A0A8H7RI56</accession>
<evidence type="ECO:0008006" key="10">
    <source>
        <dbReference type="Google" id="ProtNLM"/>
    </source>
</evidence>
<dbReference type="Proteomes" id="UP000603453">
    <property type="component" value="Unassembled WGS sequence"/>
</dbReference>
<keyword evidence="2 4" id="KW-0479">Metal-binding</keyword>
<sequence length="1067" mass="121093">MSQQYVEKQQLELPPRNLHRRSIPICPKCNQSCLREEGDFVRAFNNVYHYKCFICEDCQQPVADKYYPIIEEQSSKARNRKRLVLCEFDHMKRLGLICLKCNKPITTPEQKFHPQCIQCPSCVTPTISQYEFKGTSYCRIHYSLLPDTHCNGCDQAILKQFVEHRDIPDKIWHPECYMIFKFWGIKLAPVPPTQDTSKLVEIQIQVEEKITRVWTDLSSFEESSANCISDMLLNVAAGAYMEGIRMANQFIMHLDVLFSALDTVGPHLHCDTEANLVCKQMIRFFQLLTVPSKSDIGITQELLSLVTGLAQNLKSLIRIGLSAALHLERDLGIQNAIPEFLNQLLELEKKRVWIAGRYWFKDPPTTAKMDTTAGQCNSCHLTIEETDCYGNDAQQLKWHPLCFHCSRCSVPLNEKSALLVDTTLYCQTCCTQQQQNEDTQTCTHVTLLQQYLFNLKLYLSKLSFSSSASSSSSSFIGAKKPPNEILMPETKRQRSILRMLGGHRSQPSRKPSINRLDSVQLGQVQCTTLQDASPHYSKKKNTNLMISTENTCHSPQSSPTTLSPTALSPTALSPVSAMPKTTNKLTTSIRRTFSTVSQTSGNNKQRLSLQGVFDKRREARRASILTLDNMGHPTTKTMYLSTLTQTQDFIVRHVAVITLHPLLNPNFTLDELIDLIEIKKPKKQIKKQTILVESQHHQHHHHHNPASALWGKLITHIKTTNTHATNSTTTLNTNHTSEFKTFGVPLSTLLKKDRQQENGTKVGVTLRDLTPVIAASFSDHALIPAFVKSCIMAILQSDMSIEGVFRKNGNIRQLRTLANEIDSDNVENLERLLLKENSVQLASLLKRYLRELPEPLMTYPLYKVFVQCGKIEPLQERKRTLHLACCLLPKPNRDTMLLIFSTLKWVATFSDTNKMDIPNLARVIAPNVLYDKTSLAAPTTADVKKEAQDEINVIEILIREADQFSIIPSDLILLSLQDNVDQDMSDLNSRYFIKHYIQLLADLRNRKSKSENNSPVSPLTKTLTQNTLLSKYHFGLPKSLNITTQSTPVPTPSKQRRTSWIPSLTKK</sequence>
<dbReference type="Gene3D" id="2.10.110.10">
    <property type="entry name" value="Cysteine Rich Protein"/>
    <property type="match status" value="2"/>
</dbReference>
<dbReference type="InterPro" id="IPR000198">
    <property type="entry name" value="RhoGAP_dom"/>
</dbReference>
<dbReference type="PROSITE" id="PS00478">
    <property type="entry name" value="LIM_DOMAIN_1"/>
    <property type="match status" value="2"/>
</dbReference>
<evidence type="ECO:0000256" key="2">
    <source>
        <dbReference type="ARBA" id="ARBA00022723"/>
    </source>
</evidence>